<organism evidence="1 2">
    <name type="scientific">Tanacetum coccineum</name>
    <dbReference type="NCBI Taxonomy" id="301880"/>
    <lineage>
        <taxon>Eukaryota</taxon>
        <taxon>Viridiplantae</taxon>
        <taxon>Streptophyta</taxon>
        <taxon>Embryophyta</taxon>
        <taxon>Tracheophyta</taxon>
        <taxon>Spermatophyta</taxon>
        <taxon>Magnoliopsida</taxon>
        <taxon>eudicotyledons</taxon>
        <taxon>Gunneridae</taxon>
        <taxon>Pentapetalae</taxon>
        <taxon>asterids</taxon>
        <taxon>campanulids</taxon>
        <taxon>Asterales</taxon>
        <taxon>Asteraceae</taxon>
        <taxon>Asteroideae</taxon>
        <taxon>Anthemideae</taxon>
        <taxon>Anthemidinae</taxon>
        <taxon>Tanacetum</taxon>
    </lineage>
</organism>
<dbReference type="EMBL" id="BQNB010014623">
    <property type="protein sequence ID" value="GJT30412.1"/>
    <property type="molecule type" value="Genomic_DNA"/>
</dbReference>
<name>A0ABQ5CVA9_9ASTR</name>
<comment type="caution">
    <text evidence="1">The sequence shown here is derived from an EMBL/GenBank/DDBJ whole genome shotgun (WGS) entry which is preliminary data.</text>
</comment>
<protein>
    <submittedName>
        <fullName evidence="1">Uncharacterized protein</fullName>
    </submittedName>
</protein>
<evidence type="ECO:0000313" key="1">
    <source>
        <dbReference type="EMBL" id="GJT30412.1"/>
    </source>
</evidence>
<proteinExistence type="predicted"/>
<evidence type="ECO:0000313" key="2">
    <source>
        <dbReference type="Proteomes" id="UP001151760"/>
    </source>
</evidence>
<gene>
    <name evidence="1" type="ORF">Tco_0910687</name>
</gene>
<keyword evidence="2" id="KW-1185">Reference proteome</keyword>
<sequence length="126" mass="13840">MSSSLFINSFSPGDGEDDCWVFDVDVTDSGCFCVLVDVSMGSETVSRFWVKLCNRLHSSFSSFSMEIACSLRELGVGWRFVLSRIGCLVRILSTFFRLKSILEGVFLLLGGGLEASNQLVFDASPS</sequence>
<reference evidence="1" key="1">
    <citation type="journal article" date="2022" name="Int. J. Mol. Sci.">
        <title>Draft Genome of Tanacetum Coccineum: Genomic Comparison of Closely Related Tanacetum-Family Plants.</title>
        <authorList>
            <person name="Yamashiro T."/>
            <person name="Shiraishi A."/>
            <person name="Nakayama K."/>
            <person name="Satake H."/>
        </authorList>
    </citation>
    <scope>NUCLEOTIDE SEQUENCE</scope>
</reference>
<accession>A0ABQ5CVA9</accession>
<dbReference type="Proteomes" id="UP001151760">
    <property type="component" value="Unassembled WGS sequence"/>
</dbReference>
<reference evidence="1" key="2">
    <citation type="submission" date="2022-01" db="EMBL/GenBank/DDBJ databases">
        <authorList>
            <person name="Yamashiro T."/>
            <person name="Shiraishi A."/>
            <person name="Satake H."/>
            <person name="Nakayama K."/>
        </authorList>
    </citation>
    <scope>NUCLEOTIDE SEQUENCE</scope>
</reference>